<gene>
    <name evidence="6" type="ORF">COB20_07295</name>
</gene>
<organism evidence="6 7">
    <name type="scientific">SAR86 cluster bacterium</name>
    <dbReference type="NCBI Taxonomy" id="2030880"/>
    <lineage>
        <taxon>Bacteria</taxon>
        <taxon>Pseudomonadati</taxon>
        <taxon>Pseudomonadota</taxon>
        <taxon>Gammaproteobacteria</taxon>
        <taxon>SAR86 cluster</taxon>
    </lineage>
</organism>
<evidence type="ECO:0000256" key="2">
    <source>
        <dbReference type="ARBA" id="ARBA00022692"/>
    </source>
</evidence>
<feature type="domain" description="DUF1232" evidence="5">
    <location>
        <begin position="88"/>
        <end position="113"/>
    </location>
</feature>
<dbReference type="Proteomes" id="UP000218767">
    <property type="component" value="Unassembled WGS sequence"/>
</dbReference>
<keyword evidence="3" id="KW-1133">Transmembrane helix</keyword>
<dbReference type="AlphaFoldDB" id="A0A2A4X6N8"/>
<dbReference type="InterPro" id="IPR010652">
    <property type="entry name" value="DUF1232"/>
</dbReference>
<dbReference type="EMBL" id="NVUL01000043">
    <property type="protein sequence ID" value="PCI77715.1"/>
    <property type="molecule type" value="Genomic_DNA"/>
</dbReference>
<accession>A0A2A4X6N8</accession>
<dbReference type="Pfam" id="PF06803">
    <property type="entry name" value="DUF1232"/>
    <property type="match status" value="1"/>
</dbReference>
<protein>
    <recommendedName>
        <fullName evidence="5">DUF1232 domain-containing protein</fullName>
    </recommendedName>
</protein>
<evidence type="ECO:0000259" key="5">
    <source>
        <dbReference type="Pfam" id="PF06803"/>
    </source>
</evidence>
<evidence type="ECO:0000256" key="1">
    <source>
        <dbReference type="ARBA" id="ARBA00004127"/>
    </source>
</evidence>
<keyword evidence="4" id="KW-0472">Membrane</keyword>
<comment type="subcellular location">
    <subcellularLocation>
        <location evidence="1">Endomembrane system</location>
        <topology evidence="1">Multi-pass membrane protein</topology>
    </subcellularLocation>
</comment>
<evidence type="ECO:0000256" key="3">
    <source>
        <dbReference type="ARBA" id="ARBA00022989"/>
    </source>
</evidence>
<dbReference type="GO" id="GO:0012505">
    <property type="term" value="C:endomembrane system"/>
    <property type="evidence" value="ECO:0007669"/>
    <property type="project" value="UniProtKB-SubCell"/>
</dbReference>
<evidence type="ECO:0000313" key="6">
    <source>
        <dbReference type="EMBL" id="PCI77715.1"/>
    </source>
</evidence>
<keyword evidence="2" id="KW-0812">Transmembrane</keyword>
<name>A0A2A4X6N8_9GAMM</name>
<sequence length="188" mass="21808">MPFDITITLSDGDLQKFQESIDKGKLAVNDQESAEAIEQKASELIELATGGNLPQFVHDRILQLQILLNMIRDTEWKLTEAEIQSIRGALYYFVDPDDLIPDHIPGIGFLDDAMYAEIIVQELRTEIKMYQEFCQFRISEENRRRNKGIDPHVGREDWISDKRATLHARMRERRTLSTGGRGLRMRIF</sequence>
<reference evidence="7" key="1">
    <citation type="submission" date="2017-08" db="EMBL/GenBank/DDBJ databases">
        <title>A dynamic microbial community with high functional redundancy inhabits the cold, oxic subseafloor aquifer.</title>
        <authorList>
            <person name="Tully B.J."/>
            <person name="Wheat C.G."/>
            <person name="Glazer B.T."/>
            <person name="Huber J.A."/>
        </authorList>
    </citation>
    <scope>NUCLEOTIDE SEQUENCE [LARGE SCALE GENOMIC DNA]</scope>
</reference>
<proteinExistence type="predicted"/>
<evidence type="ECO:0000313" key="7">
    <source>
        <dbReference type="Proteomes" id="UP000218767"/>
    </source>
</evidence>
<evidence type="ECO:0000256" key="4">
    <source>
        <dbReference type="ARBA" id="ARBA00023136"/>
    </source>
</evidence>
<comment type="caution">
    <text evidence="6">The sequence shown here is derived from an EMBL/GenBank/DDBJ whole genome shotgun (WGS) entry which is preliminary data.</text>
</comment>